<dbReference type="EMBL" id="PVTL01000003">
    <property type="protein sequence ID" value="PRY68972.1"/>
    <property type="molecule type" value="Genomic_DNA"/>
</dbReference>
<organism evidence="1 2">
    <name type="scientific">Glaciihabitans tibetensis</name>
    <dbReference type="NCBI Taxonomy" id="1266600"/>
    <lineage>
        <taxon>Bacteria</taxon>
        <taxon>Bacillati</taxon>
        <taxon>Actinomycetota</taxon>
        <taxon>Actinomycetes</taxon>
        <taxon>Micrococcales</taxon>
        <taxon>Microbacteriaceae</taxon>
        <taxon>Glaciihabitans</taxon>
    </lineage>
</organism>
<evidence type="ECO:0000313" key="1">
    <source>
        <dbReference type="EMBL" id="PRY68972.1"/>
    </source>
</evidence>
<proteinExistence type="predicted"/>
<accession>A0A2T0VFN3</accession>
<dbReference type="Proteomes" id="UP000237983">
    <property type="component" value="Unassembled WGS sequence"/>
</dbReference>
<dbReference type="AlphaFoldDB" id="A0A2T0VFN3"/>
<protein>
    <submittedName>
        <fullName evidence="1">Winged helix DNA-binding protein</fullName>
    </submittedName>
</protein>
<dbReference type="PANTHER" id="PTHR38479:SF2">
    <property type="entry name" value="WINGED HELIX DNA-BINDING DOMAIN-CONTAINING PROTEIN"/>
    <property type="match status" value="1"/>
</dbReference>
<reference evidence="1 2" key="1">
    <citation type="submission" date="2018-03" db="EMBL/GenBank/DDBJ databases">
        <title>Genomic Encyclopedia of Type Strains, Phase III (KMG-III): the genomes of soil and plant-associated and newly described type strains.</title>
        <authorList>
            <person name="Whitman W."/>
        </authorList>
    </citation>
    <scope>NUCLEOTIDE SEQUENCE [LARGE SCALE GENOMIC DNA]</scope>
    <source>
        <strain evidence="1 2">CGMCC 1.12484</strain>
    </source>
</reference>
<sequence length="365" mass="40094">MTALHSTEPATVYLSCWARVPAVTIAEVDRALYDDRSLVKQLAMRRTLFVFPRDLLPAVVSSASARVAAAERARMAKDIVAAGIAKDGDRWLDGARSEVLARLEVEPQGRTARELRTEEPALDVTVPGPGGQIWGTSRVLLHLGLTGDVVRGANTSHWRTSRPRWTRTRDWLGTDIPPLDAREGYREIVRRWLYSFGPGTEADLVWWLGATKTIVRTALAEVGAVSVSLDSGDTGWLLPDDLDEVADPDPWVALLPVLDPTVMGWQQRDFYLGPHKAPLFDAWGNAGTTAWANGRIVGCWVQDADAAVRVFLLEPVSESERQALDAEAERLTGWLAGERVGTGYTSPAMKDALLNVSRRVHDITS</sequence>
<gene>
    <name evidence="1" type="ORF">B0I08_103178</name>
</gene>
<evidence type="ECO:0000313" key="2">
    <source>
        <dbReference type="Proteomes" id="UP000237983"/>
    </source>
</evidence>
<keyword evidence="1" id="KW-0238">DNA-binding</keyword>
<dbReference type="InterPro" id="IPR009351">
    <property type="entry name" value="AlkZ-like"/>
</dbReference>
<dbReference type="PANTHER" id="PTHR38479">
    <property type="entry name" value="LMO0824 PROTEIN"/>
    <property type="match status" value="1"/>
</dbReference>
<comment type="caution">
    <text evidence="1">The sequence shown here is derived from an EMBL/GenBank/DDBJ whole genome shotgun (WGS) entry which is preliminary data.</text>
</comment>
<name>A0A2T0VFN3_9MICO</name>
<dbReference type="GO" id="GO:0003677">
    <property type="term" value="F:DNA binding"/>
    <property type="evidence" value="ECO:0007669"/>
    <property type="project" value="UniProtKB-KW"/>
</dbReference>
<dbReference type="Pfam" id="PF06224">
    <property type="entry name" value="AlkZ-like"/>
    <property type="match status" value="1"/>
</dbReference>
<keyword evidence="2" id="KW-1185">Reference proteome</keyword>